<dbReference type="AlphaFoldDB" id="A0AA46ZZE2"/>
<dbReference type="RefSeq" id="WP_178977241.1">
    <property type="nucleotide sequence ID" value="NZ_CP110230.1"/>
</dbReference>
<accession>A0AA46ZZE2</accession>
<proteinExistence type="predicted"/>
<protein>
    <submittedName>
        <fullName evidence="1">Uncharacterized protein</fullName>
    </submittedName>
</protein>
<dbReference type="Proteomes" id="UP001163262">
    <property type="component" value="Chromosome"/>
</dbReference>
<organism evidence="1 2">
    <name type="scientific">Capnocytophaga ochracea</name>
    <dbReference type="NCBI Taxonomy" id="1018"/>
    <lineage>
        <taxon>Bacteria</taxon>
        <taxon>Pseudomonadati</taxon>
        <taxon>Bacteroidota</taxon>
        <taxon>Flavobacteriia</taxon>
        <taxon>Flavobacteriales</taxon>
        <taxon>Flavobacteriaceae</taxon>
        <taxon>Capnocytophaga</taxon>
    </lineage>
</organism>
<name>A0AA46ZZE2_CAPOC</name>
<sequence length="112" mass="12481">MEISALVSIVTPLILPFFNKVGDGIIGKMGEDLWNLLKKPFENKKIQVNDKIEEENLRQVLSEILEEDSILRGKVECLLKSNNSNFTQNINNEGATIGKLVNISNVNGTINL</sequence>
<dbReference type="EMBL" id="CP110230">
    <property type="protein sequence ID" value="UZD41108.1"/>
    <property type="molecule type" value="Genomic_DNA"/>
</dbReference>
<evidence type="ECO:0000313" key="2">
    <source>
        <dbReference type="Proteomes" id="UP001163262"/>
    </source>
</evidence>
<reference evidence="1" key="1">
    <citation type="submission" date="2022-10" db="EMBL/GenBank/DDBJ databases">
        <title>Complete genome sequence of Capnocytophaga ochracea KCOM 2812 isolated from actinomycosis lesion.</title>
        <authorList>
            <person name="Kook J.-K."/>
            <person name="Park S.-N."/>
            <person name="Lim Y.K."/>
        </authorList>
    </citation>
    <scope>NUCLEOTIDE SEQUENCE</scope>
    <source>
        <strain evidence="1">KCOM 28121</strain>
    </source>
</reference>
<evidence type="ECO:0000313" key="1">
    <source>
        <dbReference type="EMBL" id="UZD41108.1"/>
    </source>
</evidence>
<gene>
    <name evidence="1" type="ORF">OL231_00815</name>
</gene>